<evidence type="ECO:0000313" key="3">
    <source>
        <dbReference type="EMBL" id="TQL63922.1"/>
    </source>
</evidence>
<dbReference type="OrthoDB" id="3389322at2"/>
<gene>
    <name evidence="3" type="ORF">FB461_0401</name>
</gene>
<dbReference type="Proteomes" id="UP000315389">
    <property type="component" value="Unassembled WGS sequence"/>
</dbReference>
<keyword evidence="4" id="KW-1185">Reference proteome</keyword>
<keyword evidence="1" id="KW-1133">Transmembrane helix</keyword>
<evidence type="ECO:0000259" key="2">
    <source>
        <dbReference type="Pfam" id="PF13559"/>
    </source>
</evidence>
<organism evidence="3 4">
    <name type="scientific">Rarobacter faecitabidus</name>
    <dbReference type="NCBI Taxonomy" id="13243"/>
    <lineage>
        <taxon>Bacteria</taxon>
        <taxon>Bacillati</taxon>
        <taxon>Actinomycetota</taxon>
        <taxon>Actinomycetes</taxon>
        <taxon>Micrococcales</taxon>
        <taxon>Rarobacteraceae</taxon>
        <taxon>Rarobacter</taxon>
    </lineage>
</organism>
<dbReference type="AlphaFoldDB" id="A0A542ZUA4"/>
<protein>
    <submittedName>
        <fullName evidence="3">Uncharacterized protein DUF4129</fullName>
    </submittedName>
</protein>
<name>A0A542ZUA4_RARFA</name>
<reference evidence="3 4" key="1">
    <citation type="submission" date="2019-06" db="EMBL/GenBank/DDBJ databases">
        <title>Sequencing the genomes of 1000 actinobacteria strains.</title>
        <authorList>
            <person name="Klenk H.-P."/>
        </authorList>
    </citation>
    <scope>NUCLEOTIDE SEQUENCE [LARGE SCALE GENOMIC DNA]</scope>
    <source>
        <strain evidence="3 4">DSM 4813</strain>
    </source>
</reference>
<proteinExistence type="predicted"/>
<keyword evidence="1" id="KW-0472">Membrane</keyword>
<feature type="transmembrane region" description="Helical" evidence="1">
    <location>
        <begin position="57"/>
        <end position="76"/>
    </location>
</feature>
<evidence type="ECO:0000256" key="1">
    <source>
        <dbReference type="SAM" id="Phobius"/>
    </source>
</evidence>
<keyword evidence="1" id="KW-0812">Transmembrane</keyword>
<accession>A0A542ZUA4</accession>
<evidence type="ECO:0000313" key="4">
    <source>
        <dbReference type="Proteomes" id="UP000315389"/>
    </source>
</evidence>
<dbReference type="RefSeq" id="WP_142118472.1">
    <property type="nucleotide sequence ID" value="NZ_BAAASV010000002.1"/>
</dbReference>
<sequence>MNLVAAVQPDAPTGRTWARDELSQPIYHPHRDPIAWLMDKITGFFDRLSDSAAGGQTGLWIIIAVVIAVAVVLIVVMGPMRRARHIDDASLSLTDQTASARELRAHADTAYRAADYQRALILSFRAMTQDGIERLLISPLPGLTAHEAAGSLTRAFPHLTDQLILSAQTFDAVAYNDQDVSAGEARAALEFCSHLARTRAEHIDDDLVLATAEPGIGEPPDGGAVR</sequence>
<dbReference type="Pfam" id="PF13559">
    <property type="entry name" value="DUF4129"/>
    <property type="match status" value="1"/>
</dbReference>
<dbReference type="InterPro" id="IPR025403">
    <property type="entry name" value="TgpA-like_C"/>
</dbReference>
<dbReference type="EMBL" id="VFOS01000001">
    <property type="protein sequence ID" value="TQL63922.1"/>
    <property type="molecule type" value="Genomic_DNA"/>
</dbReference>
<feature type="domain" description="Protein-glutamine gamma-glutamyltransferase-like C-terminal" evidence="2">
    <location>
        <begin position="124"/>
        <end position="190"/>
    </location>
</feature>
<comment type="caution">
    <text evidence="3">The sequence shown here is derived from an EMBL/GenBank/DDBJ whole genome shotgun (WGS) entry which is preliminary data.</text>
</comment>